<dbReference type="HAMAP" id="MF_01209">
    <property type="entry name" value="CPSase_S_chain"/>
    <property type="match status" value="1"/>
</dbReference>
<comment type="similarity">
    <text evidence="2 8">Belongs to the CarA family.</text>
</comment>
<dbReference type="Gene3D" id="3.40.50.880">
    <property type="match status" value="1"/>
</dbReference>
<dbReference type="GO" id="GO:0004359">
    <property type="term" value="F:glutaminase activity"/>
    <property type="evidence" value="ECO:0007669"/>
    <property type="project" value="RHEA"/>
</dbReference>
<evidence type="ECO:0000256" key="7">
    <source>
        <dbReference type="ARBA" id="ARBA00048816"/>
    </source>
</evidence>
<dbReference type="GO" id="GO:0004088">
    <property type="term" value="F:carbamoyl-phosphate synthase (glutamine-hydrolyzing) activity"/>
    <property type="evidence" value="ECO:0007669"/>
    <property type="project" value="UniProtKB-UniRule"/>
</dbReference>
<evidence type="ECO:0000313" key="11">
    <source>
        <dbReference type="Proteomes" id="UP000319296"/>
    </source>
</evidence>
<feature type="binding site" evidence="8">
    <location>
        <position position="268"/>
    </location>
    <ligand>
        <name>L-glutamine</name>
        <dbReference type="ChEBI" id="CHEBI:58359"/>
    </ligand>
</feature>
<evidence type="ECO:0000256" key="2">
    <source>
        <dbReference type="ARBA" id="ARBA00007800"/>
    </source>
</evidence>
<dbReference type="InterPro" id="IPR029062">
    <property type="entry name" value="Class_I_gatase-like"/>
</dbReference>
<evidence type="ECO:0000256" key="5">
    <source>
        <dbReference type="ARBA" id="ARBA00022840"/>
    </source>
</evidence>
<accession>A0A519BQQ6</accession>
<feature type="active site" description="Nucleophile" evidence="8">
    <location>
        <position position="264"/>
    </location>
</feature>
<dbReference type="SUPFAM" id="SSF52317">
    <property type="entry name" value="Class I glutamine amidotransferase-like"/>
    <property type="match status" value="1"/>
</dbReference>
<dbReference type="Pfam" id="PF00117">
    <property type="entry name" value="GATase"/>
    <property type="match status" value="1"/>
</dbReference>
<keyword evidence="6 8" id="KW-0315">Glutamine amidotransferase</keyword>
<evidence type="ECO:0000256" key="4">
    <source>
        <dbReference type="ARBA" id="ARBA00022741"/>
    </source>
</evidence>
<dbReference type="SMART" id="SM01097">
    <property type="entry name" value="CPSase_sm_chain"/>
    <property type="match status" value="1"/>
</dbReference>
<gene>
    <name evidence="8 10" type="primary">carA</name>
    <name evidence="10" type="ORF">EVG15_01315</name>
</gene>
<organism evidence="10 11">
    <name type="scientific">Candidatus Acididesulfobacter diazotrophicus</name>
    <dbReference type="NCBI Taxonomy" id="2597226"/>
    <lineage>
        <taxon>Bacteria</taxon>
        <taxon>Deltaproteobacteria</taxon>
        <taxon>Candidatus Acidulodesulfobacterales</taxon>
        <taxon>Candidatus Acididesulfobacter</taxon>
    </lineage>
</organism>
<comment type="pathway">
    <text evidence="8">Pyrimidine metabolism; UMP biosynthesis via de novo pathway; (S)-dihydroorotate from bicarbonate: step 1/3.</text>
</comment>
<evidence type="ECO:0000256" key="8">
    <source>
        <dbReference type="HAMAP-Rule" id="MF_01209"/>
    </source>
</evidence>
<sequence length="382" mass="42626">MVNSTNIADNTDKEKEALIMLEDGTYFDGFYEGKPIESGGELVFNTAMNGYQELITDPSYNGQIVIMTYPMIGNYGINNEDSESKRAWLTAYVAKDIVSKYSHYTAVKSLTDFLNENNIPVITGVDTRALAIYLREKGSINGYIALKSKGIDYIKEKIKNVPRMEGLSLVSNVSVSQLYKKYVKEPEFNVTIIDYGIKYSTIKCLNDINANVVVVPHSSSKKYVLDTNPDGILLSNGPGDPKALIDEIKIIQELTGEKPIFGICLGHQLLALSLGFNTYKLKFGHHGVNHPVKNLKTSKIEITSQNHGFCVDIKDAHFNKNLKNTEITHISLNDGTVEGIKNESLNLFSVQYHPESSPGPNDSKYLFEDFKKLCLESKIENN</sequence>
<feature type="active site" evidence="8">
    <location>
        <position position="355"/>
    </location>
</feature>
<dbReference type="GO" id="GO:0006541">
    <property type="term" value="P:glutamine metabolic process"/>
    <property type="evidence" value="ECO:0007669"/>
    <property type="project" value="InterPro"/>
</dbReference>
<dbReference type="EMBL" id="SGBB01000001">
    <property type="protein sequence ID" value="RZD19549.1"/>
    <property type="molecule type" value="Genomic_DNA"/>
</dbReference>
<dbReference type="GO" id="GO:0006207">
    <property type="term" value="P:'de novo' pyrimidine nucleobase biosynthetic process"/>
    <property type="evidence" value="ECO:0007669"/>
    <property type="project" value="InterPro"/>
</dbReference>
<dbReference type="UniPathway" id="UPA00068">
    <property type="reaction ID" value="UER00171"/>
</dbReference>
<comment type="catalytic activity">
    <reaction evidence="8">
        <text>L-glutamine + H2O = L-glutamate + NH4(+)</text>
        <dbReference type="Rhea" id="RHEA:15889"/>
        <dbReference type="ChEBI" id="CHEBI:15377"/>
        <dbReference type="ChEBI" id="CHEBI:28938"/>
        <dbReference type="ChEBI" id="CHEBI:29985"/>
        <dbReference type="ChEBI" id="CHEBI:58359"/>
    </reaction>
</comment>
<dbReference type="GO" id="GO:0006526">
    <property type="term" value="P:L-arginine biosynthetic process"/>
    <property type="evidence" value="ECO:0007669"/>
    <property type="project" value="UniProtKB-UniRule"/>
</dbReference>
<dbReference type="PROSITE" id="PS51273">
    <property type="entry name" value="GATASE_TYPE_1"/>
    <property type="match status" value="1"/>
</dbReference>
<dbReference type="NCBIfam" id="NF009475">
    <property type="entry name" value="PRK12838.1"/>
    <property type="match status" value="1"/>
</dbReference>
<feature type="binding site" evidence="8">
    <location>
        <position position="306"/>
    </location>
    <ligand>
        <name>L-glutamine</name>
        <dbReference type="ChEBI" id="CHEBI:58359"/>
    </ligand>
</feature>
<feature type="binding site" evidence="8">
    <location>
        <position position="59"/>
    </location>
    <ligand>
        <name>L-glutamine</name>
        <dbReference type="ChEBI" id="CHEBI:58359"/>
    </ligand>
</feature>
<dbReference type="CDD" id="cd01744">
    <property type="entry name" value="GATase1_CPSase"/>
    <property type="match status" value="1"/>
</dbReference>
<evidence type="ECO:0000313" key="10">
    <source>
        <dbReference type="EMBL" id="RZD19549.1"/>
    </source>
</evidence>
<dbReference type="PANTHER" id="PTHR43418:SF7">
    <property type="entry name" value="CARBAMOYL-PHOSPHATE SYNTHASE SMALL CHAIN"/>
    <property type="match status" value="1"/>
</dbReference>
<feature type="binding site" evidence="8">
    <location>
        <position position="237"/>
    </location>
    <ligand>
        <name>L-glutamine</name>
        <dbReference type="ChEBI" id="CHEBI:58359"/>
    </ligand>
</feature>
<dbReference type="EC" id="6.3.5.5" evidence="8"/>
<dbReference type="InterPro" id="IPR017926">
    <property type="entry name" value="GATASE"/>
</dbReference>
<dbReference type="SUPFAM" id="SSF52021">
    <property type="entry name" value="Carbamoyl phosphate synthetase, small subunit N-terminal domain"/>
    <property type="match status" value="1"/>
</dbReference>
<dbReference type="PRINTS" id="PR00096">
    <property type="entry name" value="GATASE"/>
</dbReference>
<keyword evidence="8" id="KW-0665">Pyrimidine biosynthesis</keyword>
<dbReference type="Proteomes" id="UP000319296">
    <property type="component" value="Unassembled WGS sequence"/>
</dbReference>
<keyword evidence="3 8" id="KW-0436">Ligase</keyword>
<keyword evidence="8" id="KW-0028">Amino-acid biosynthesis</keyword>
<dbReference type="InterPro" id="IPR035686">
    <property type="entry name" value="CPSase_GATase1"/>
</dbReference>
<dbReference type="GO" id="GO:0044205">
    <property type="term" value="P:'de novo' UMP biosynthetic process"/>
    <property type="evidence" value="ECO:0007669"/>
    <property type="project" value="UniProtKB-UniRule"/>
</dbReference>
<keyword evidence="5 8" id="KW-0067">ATP-binding</keyword>
<dbReference type="Pfam" id="PF00988">
    <property type="entry name" value="CPSase_sm_chain"/>
    <property type="match status" value="1"/>
</dbReference>
<feature type="binding site" evidence="8">
    <location>
        <position position="308"/>
    </location>
    <ligand>
        <name>L-glutamine</name>
        <dbReference type="ChEBI" id="CHEBI:58359"/>
    </ligand>
</feature>
<feature type="region of interest" description="CPSase" evidence="8">
    <location>
        <begin position="1"/>
        <end position="188"/>
    </location>
</feature>
<dbReference type="PRINTS" id="PR00097">
    <property type="entry name" value="ANTSNTHASEII"/>
</dbReference>
<feature type="binding site" evidence="8">
    <location>
        <position position="265"/>
    </location>
    <ligand>
        <name>L-glutamine</name>
        <dbReference type="ChEBI" id="CHEBI:58359"/>
    </ligand>
</feature>
<dbReference type="GO" id="GO:0005524">
    <property type="term" value="F:ATP binding"/>
    <property type="evidence" value="ECO:0007669"/>
    <property type="project" value="UniProtKB-UniRule"/>
</dbReference>
<name>A0A519BQQ6_9DELT</name>
<evidence type="ECO:0000256" key="1">
    <source>
        <dbReference type="ARBA" id="ARBA00005077"/>
    </source>
</evidence>
<dbReference type="InterPro" id="IPR036480">
    <property type="entry name" value="CarbP_synth_ssu_N_sf"/>
</dbReference>
<dbReference type="Gene3D" id="3.50.30.20">
    <property type="entry name" value="Carbamoyl-phosphate synthase small subunit, N-terminal domain"/>
    <property type="match status" value="1"/>
</dbReference>
<dbReference type="NCBIfam" id="TIGR01368">
    <property type="entry name" value="CPSaseIIsmall"/>
    <property type="match status" value="1"/>
</dbReference>
<feature type="binding site" evidence="8">
    <location>
        <position position="239"/>
    </location>
    <ligand>
        <name>L-glutamine</name>
        <dbReference type="ChEBI" id="CHEBI:58359"/>
    </ligand>
</feature>
<dbReference type="AlphaFoldDB" id="A0A519BQQ6"/>
<evidence type="ECO:0000256" key="6">
    <source>
        <dbReference type="ARBA" id="ARBA00022962"/>
    </source>
</evidence>
<dbReference type="PRINTS" id="PR00099">
    <property type="entry name" value="CPSGATASE"/>
</dbReference>
<evidence type="ECO:0000256" key="3">
    <source>
        <dbReference type="ARBA" id="ARBA00022598"/>
    </source>
</evidence>
<comment type="caution">
    <text evidence="10">The sequence shown here is derived from an EMBL/GenBank/DDBJ whole genome shotgun (WGS) entry which is preliminary data.</text>
</comment>
<protein>
    <recommendedName>
        <fullName evidence="8">Carbamoyl phosphate synthase small chain</fullName>
        <ecNumber evidence="8">6.3.5.5</ecNumber>
    </recommendedName>
    <alternativeName>
        <fullName evidence="8">Carbamoyl phosphate synthetase glutamine chain</fullName>
    </alternativeName>
</protein>
<feature type="domain" description="Carbamoyl-phosphate synthase small subunit N-terminal" evidence="9">
    <location>
        <begin position="15"/>
        <end position="145"/>
    </location>
</feature>
<comment type="function">
    <text evidence="8">Small subunit of the glutamine-dependent carbamoyl phosphate synthetase (CPSase). CPSase catalyzes the formation of carbamoyl phosphate from the ammonia moiety of glutamine, carbonate, and phosphate donated by ATP, constituting the first step of 2 biosynthetic pathways, one leading to arginine and/or urea and the other to pyrimidine nucleotides. The small subunit (glutamine amidotransferase) binds and cleaves glutamine to supply the large subunit with the substrate ammonia.</text>
</comment>
<dbReference type="PANTHER" id="PTHR43418">
    <property type="entry name" value="MULTIFUNCTIONAL TRYPTOPHAN BIOSYNTHESIS PROTEIN-RELATED"/>
    <property type="match status" value="1"/>
</dbReference>
<dbReference type="UniPathway" id="UPA00070">
    <property type="reaction ID" value="UER00115"/>
</dbReference>
<dbReference type="InterPro" id="IPR002474">
    <property type="entry name" value="CarbamoylP_synth_ssu_N"/>
</dbReference>
<proteinExistence type="inferred from homology"/>
<dbReference type="InterPro" id="IPR006274">
    <property type="entry name" value="CarbamoylP_synth_ssu"/>
</dbReference>
<comment type="subunit">
    <text evidence="8">Composed of two chains; the small (or glutamine) chain promotes the hydrolysis of glutamine to ammonia, which is used by the large (or ammonia) chain to synthesize carbamoyl phosphate. Tetramer of heterodimers (alpha,beta)4.</text>
</comment>
<keyword evidence="4 8" id="KW-0547">Nucleotide-binding</keyword>
<feature type="binding site" evidence="8">
    <location>
        <position position="309"/>
    </location>
    <ligand>
        <name>L-glutamine</name>
        <dbReference type="ChEBI" id="CHEBI:58359"/>
    </ligand>
</feature>
<keyword evidence="8" id="KW-0055">Arginine biosynthesis</keyword>
<reference evidence="10 11" key="1">
    <citation type="journal article" date="2019" name="ISME J.">
        <title>Insights into ecological role of a new deltaproteobacterial order Candidatus Acidulodesulfobacterales by metagenomics and metatranscriptomics.</title>
        <authorList>
            <person name="Tan S."/>
            <person name="Liu J."/>
            <person name="Fang Y."/>
            <person name="Hedlund B.P."/>
            <person name="Lian Z.H."/>
            <person name="Huang L.Y."/>
            <person name="Li J.T."/>
            <person name="Huang L.N."/>
            <person name="Li W.J."/>
            <person name="Jiang H.C."/>
            <person name="Dong H.L."/>
            <person name="Shu W.S."/>
        </authorList>
    </citation>
    <scope>NUCLEOTIDE SEQUENCE [LARGE SCALE GENOMIC DNA]</scope>
    <source>
        <strain evidence="10">AP1</strain>
    </source>
</reference>
<comment type="catalytic activity">
    <reaction evidence="7 8">
        <text>hydrogencarbonate + L-glutamine + 2 ATP + H2O = carbamoyl phosphate + L-glutamate + 2 ADP + phosphate + 2 H(+)</text>
        <dbReference type="Rhea" id="RHEA:18633"/>
        <dbReference type="ChEBI" id="CHEBI:15377"/>
        <dbReference type="ChEBI" id="CHEBI:15378"/>
        <dbReference type="ChEBI" id="CHEBI:17544"/>
        <dbReference type="ChEBI" id="CHEBI:29985"/>
        <dbReference type="ChEBI" id="CHEBI:30616"/>
        <dbReference type="ChEBI" id="CHEBI:43474"/>
        <dbReference type="ChEBI" id="CHEBI:58228"/>
        <dbReference type="ChEBI" id="CHEBI:58359"/>
        <dbReference type="ChEBI" id="CHEBI:456216"/>
        <dbReference type="EC" id="6.3.5.5"/>
    </reaction>
</comment>
<feature type="active site" evidence="8">
    <location>
        <position position="353"/>
    </location>
</feature>
<dbReference type="InterPro" id="IPR050472">
    <property type="entry name" value="Anth_synth/Amidotransfase"/>
</dbReference>
<comment type="pathway">
    <text evidence="1 8">Amino-acid biosynthesis; L-arginine biosynthesis; carbamoyl phosphate from bicarbonate: step 1/1.</text>
</comment>
<evidence type="ECO:0000259" key="9">
    <source>
        <dbReference type="SMART" id="SM01097"/>
    </source>
</evidence>